<dbReference type="Proteomes" id="UP001346149">
    <property type="component" value="Unassembled WGS sequence"/>
</dbReference>
<dbReference type="Pfam" id="PF04488">
    <property type="entry name" value="Gly_transf_sug"/>
    <property type="match status" value="1"/>
</dbReference>
<dbReference type="PANTHER" id="PTHR46781:SF2">
    <property type="entry name" value="ALPHA 1,4-GLYCOSYLTRANSFERASE FAMILY PROTEIN"/>
    <property type="match status" value="1"/>
</dbReference>
<gene>
    <name evidence="2" type="ORF">SAY86_014954</name>
</gene>
<dbReference type="InterPro" id="IPR044789">
    <property type="entry name" value="Put_A1-4-GlycosylTfrase_plant"/>
</dbReference>
<dbReference type="AlphaFoldDB" id="A0AAN7KL51"/>
<dbReference type="PANTHER" id="PTHR46781">
    <property type="entry name" value="ALPHA 1,4-GLYCOSYLTRANSFERASE FAMILY PROTEIN"/>
    <property type="match status" value="1"/>
</dbReference>
<dbReference type="InterPro" id="IPR007577">
    <property type="entry name" value="GlycoTrfase_DXD_sugar-bd_CS"/>
</dbReference>
<dbReference type="InterPro" id="IPR007652">
    <property type="entry name" value="A1-4-GlycosylTfrase_dom"/>
</dbReference>
<evidence type="ECO:0000259" key="1">
    <source>
        <dbReference type="Pfam" id="PF04572"/>
    </source>
</evidence>
<dbReference type="InterPro" id="IPR029044">
    <property type="entry name" value="Nucleotide-diphossugar_trans"/>
</dbReference>
<feature type="domain" description="Alpha 1,4-glycosyltransferase" evidence="1">
    <location>
        <begin position="317"/>
        <end position="448"/>
    </location>
</feature>
<dbReference type="EMBL" id="JAXQNO010000022">
    <property type="protein sequence ID" value="KAK4767204.1"/>
    <property type="molecule type" value="Genomic_DNA"/>
</dbReference>
<name>A0AAN7KL51_TRANT</name>
<dbReference type="Gene3D" id="3.90.550.20">
    <property type="match status" value="1"/>
</dbReference>
<protein>
    <recommendedName>
        <fullName evidence="1">Alpha 1,4-glycosyltransferase domain-containing protein</fullName>
    </recommendedName>
</protein>
<sequence>MWMNPCNKFPMIPRTRTAMSMAVQRLFRRLLDFRWRLRCLKSAVVFIALLFVILFIISSDSVTKKNGSFHDQAFGEEDVALRAGYRVLRTSASLPLELCSERGKGAGEERTVPLLIRPLNATDHERIEWVRKNFHVLHMFNSDNFTRKFNVRVEKFFHDNSCAVRFFMTWISPAELIGRRELLAVESLFKSNPDGCLIIISRSLDSEVGRGILKPMVDRGFKVIPASPDLPSVFRRTPAEAWFDKLRSGKVDPGEIPLAQNLSNLIRLAVLYKYGGIYLDTDFIVLRDFSGLRNSIGAQSVDTVSGNWTRINNAVMAFDRRHPLLAMFMREFVATFDGNKWGHNGPYMVSRVVERLRQRGIRGTTATSGFSFTVLPPMAFYPVSWTRIGGLFERPISRRQEKWVEAKVAQLGGGETYGVHLWNKQSRGLRMEEGSVMGRLISSHCVICEGIYGNPSEASPL</sequence>
<organism evidence="2 3">
    <name type="scientific">Trapa natans</name>
    <name type="common">Water chestnut</name>
    <dbReference type="NCBI Taxonomy" id="22666"/>
    <lineage>
        <taxon>Eukaryota</taxon>
        <taxon>Viridiplantae</taxon>
        <taxon>Streptophyta</taxon>
        <taxon>Embryophyta</taxon>
        <taxon>Tracheophyta</taxon>
        <taxon>Spermatophyta</taxon>
        <taxon>Magnoliopsida</taxon>
        <taxon>eudicotyledons</taxon>
        <taxon>Gunneridae</taxon>
        <taxon>Pentapetalae</taxon>
        <taxon>rosids</taxon>
        <taxon>malvids</taxon>
        <taxon>Myrtales</taxon>
        <taxon>Lythraceae</taxon>
        <taxon>Trapa</taxon>
    </lineage>
</organism>
<comment type="caution">
    <text evidence="2">The sequence shown here is derived from an EMBL/GenBank/DDBJ whole genome shotgun (WGS) entry which is preliminary data.</text>
</comment>
<keyword evidence="3" id="KW-1185">Reference proteome</keyword>
<evidence type="ECO:0000313" key="3">
    <source>
        <dbReference type="Proteomes" id="UP001346149"/>
    </source>
</evidence>
<reference evidence="2 3" key="1">
    <citation type="journal article" date="2023" name="Hortic Res">
        <title>Pangenome of water caltrop reveals structural variations and asymmetric subgenome divergence after allopolyploidization.</title>
        <authorList>
            <person name="Zhang X."/>
            <person name="Chen Y."/>
            <person name="Wang L."/>
            <person name="Yuan Y."/>
            <person name="Fang M."/>
            <person name="Shi L."/>
            <person name="Lu R."/>
            <person name="Comes H.P."/>
            <person name="Ma Y."/>
            <person name="Chen Y."/>
            <person name="Huang G."/>
            <person name="Zhou Y."/>
            <person name="Zheng Z."/>
            <person name="Qiu Y."/>
        </authorList>
    </citation>
    <scope>NUCLEOTIDE SEQUENCE [LARGE SCALE GENOMIC DNA]</scope>
    <source>
        <strain evidence="2">F231</strain>
    </source>
</reference>
<dbReference type="SUPFAM" id="SSF53448">
    <property type="entry name" value="Nucleotide-diphospho-sugar transferases"/>
    <property type="match status" value="1"/>
</dbReference>
<evidence type="ECO:0000313" key="2">
    <source>
        <dbReference type="EMBL" id="KAK4767204.1"/>
    </source>
</evidence>
<accession>A0AAN7KL51</accession>
<dbReference type="Pfam" id="PF04572">
    <property type="entry name" value="Gb3_synth"/>
    <property type="match status" value="1"/>
</dbReference>
<proteinExistence type="predicted"/>